<evidence type="ECO:0000313" key="3">
    <source>
        <dbReference type="EMBL" id="ORY19825.1"/>
    </source>
</evidence>
<feature type="compositionally biased region" description="Low complexity" evidence="1">
    <location>
        <begin position="40"/>
        <end position="59"/>
    </location>
</feature>
<dbReference type="EMBL" id="MCFA01000001">
    <property type="protein sequence ID" value="ORY19825.1"/>
    <property type="molecule type" value="Genomic_DNA"/>
</dbReference>
<feature type="compositionally biased region" description="Low complexity" evidence="1">
    <location>
        <begin position="1"/>
        <end position="29"/>
    </location>
</feature>
<proteinExistence type="predicted"/>
<feature type="compositionally biased region" description="Polar residues" evidence="1">
    <location>
        <begin position="103"/>
        <end position="121"/>
    </location>
</feature>
<evidence type="ECO:0000256" key="1">
    <source>
        <dbReference type="SAM" id="MobiDB-lite"/>
    </source>
</evidence>
<dbReference type="OrthoDB" id="4085451at2759"/>
<keyword evidence="4" id="KW-1185">Reference proteome</keyword>
<gene>
    <name evidence="3" type="ORF">BCR34DRAFT_471520</name>
</gene>
<reference evidence="3 4" key="1">
    <citation type="submission" date="2016-07" db="EMBL/GenBank/DDBJ databases">
        <title>Pervasive Adenine N6-methylation of Active Genes in Fungi.</title>
        <authorList>
            <consortium name="DOE Joint Genome Institute"/>
            <person name="Mondo S.J."/>
            <person name="Dannebaum R.O."/>
            <person name="Kuo R.C."/>
            <person name="Labutti K."/>
            <person name="Haridas S."/>
            <person name="Kuo A."/>
            <person name="Salamov A."/>
            <person name="Ahrendt S.R."/>
            <person name="Lipzen A."/>
            <person name="Sullivan W."/>
            <person name="Andreopoulos W.B."/>
            <person name="Clum A."/>
            <person name="Lindquist E."/>
            <person name="Daum C."/>
            <person name="Ramamoorthy G.K."/>
            <person name="Gryganskyi A."/>
            <person name="Culley D."/>
            <person name="Magnuson J.K."/>
            <person name="James T.Y."/>
            <person name="O'Malley M.A."/>
            <person name="Stajich J.E."/>
            <person name="Spatafora J.W."/>
            <person name="Visel A."/>
            <person name="Grigoriev I.V."/>
        </authorList>
    </citation>
    <scope>NUCLEOTIDE SEQUENCE [LARGE SCALE GENOMIC DNA]</scope>
    <source>
        <strain evidence="3 4">CBS 115471</strain>
    </source>
</reference>
<dbReference type="AlphaFoldDB" id="A0A1Y2ACV3"/>
<feature type="compositionally biased region" description="Pro residues" evidence="1">
    <location>
        <begin position="30"/>
        <end position="39"/>
    </location>
</feature>
<accession>A0A1Y2ACV3</accession>
<sequence length="208" mass="22086">MGSSASKATRAAGASARQYPTRIPTSTNSRPPPPPPPSSPASYPGPNARSSQQTTSSQTPALDPDARDPLLASRLHSLGAVQPNPHYSPSSTSPLDPDRSRTLRQTSPSTSTSANIPQNFPSDPFPHMADNPAIRVLQARQRIQEEAEEEISMTGRKEFVGRKYIDAGIVSLALMRRGKGEADARIEDGLGIATGRLGVLKRGVVDAV</sequence>
<dbReference type="STRING" id="1231657.A0A1Y2ACV3"/>
<organism evidence="3 4">
    <name type="scientific">Clohesyomyces aquaticus</name>
    <dbReference type="NCBI Taxonomy" id="1231657"/>
    <lineage>
        <taxon>Eukaryota</taxon>
        <taxon>Fungi</taxon>
        <taxon>Dikarya</taxon>
        <taxon>Ascomycota</taxon>
        <taxon>Pezizomycotina</taxon>
        <taxon>Dothideomycetes</taxon>
        <taxon>Pleosporomycetidae</taxon>
        <taxon>Pleosporales</taxon>
        <taxon>Lindgomycetaceae</taxon>
        <taxon>Clohesyomyces</taxon>
    </lineage>
</organism>
<evidence type="ECO:0000259" key="2">
    <source>
        <dbReference type="Pfam" id="PF22943"/>
    </source>
</evidence>
<name>A0A1Y2ACV3_9PLEO</name>
<dbReference type="InterPro" id="IPR054448">
    <property type="entry name" value="HTH_put_ascomycetes"/>
</dbReference>
<protein>
    <recommendedName>
        <fullName evidence="2">Helix-turn-helix domain-containing protein</fullName>
    </recommendedName>
</protein>
<evidence type="ECO:0000313" key="4">
    <source>
        <dbReference type="Proteomes" id="UP000193144"/>
    </source>
</evidence>
<feature type="region of interest" description="Disordered" evidence="1">
    <location>
        <begin position="1"/>
        <end position="129"/>
    </location>
</feature>
<feature type="domain" description="Helix-turn-helix" evidence="2">
    <location>
        <begin position="164"/>
        <end position="205"/>
    </location>
</feature>
<dbReference type="Pfam" id="PF22943">
    <property type="entry name" value="HTH_68"/>
    <property type="match status" value="1"/>
</dbReference>
<feature type="compositionally biased region" description="Polar residues" evidence="1">
    <location>
        <begin position="85"/>
        <end position="94"/>
    </location>
</feature>
<comment type="caution">
    <text evidence="3">The sequence shown here is derived from an EMBL/GenBank/DDBJ whole genome shotgun (WGS) entry which is preliminary data.</text>
</comment>
<dbReference type="Proteomes" id="UP000193144">
    <property type="component" value="Unassembled WGS sequence"/>
</dbReference>